<sequence length="106" mass="11443">MKKVLFTCLMASAYLTANSNVYTNTIAKEIIAQAKIDIKIKNDTSEAVQVYNAGSGGTYSLTKGATTTIKMEEGDKLYISEKGKKGKLLLEASSDMNGKVQLLSKL</sequence>
<reference evidence="2 3" key="1">
    <citation type="submission" date="2018-02" db="EMBL/GenBank/DDBJ databases">
        <title>Draft genome sequence of bacterial isolates from marine environment.</title>
        <authorList>
            <person name="Singh S.K."/>
            <person name="Hill R."/>
            <person name="Major S."/>
            <person name="Cai H."/>
            <person name="Li Y."/>
        </authorList>
    </citation>
    <scope>NUCLEOTIDE SEQUENCE [LARGE SCALE GENOMIC DNA]</scope>
    <source>
        <strain evidence="2 3">IMET F</strain>
    </source>
</reference>
<comment type="caution">
    <text evidence="2">The sequence shown here is derived from an EMBL/GenBank/DDBJ whole genome shotgun (WGS) entry which is preliminary data.</text>
</comment>
<organism evidence="2 3">
    <name type="scientific">Cloacibacterium normanense</name>
    <dbReference type="NCBI Taxonomy" id="237258"/>
    <lineage>
        <taxon>Bacteria</taxon>
        <taxon>Pseudomonadati</taxon>
        <taxon>Bacteroidota</taxon>
        <taxon>Flavobacteriia</taxon>
        <taxon>Flavobacteriales</taxon>
        <taxon>Weeksellaceae</taxon>
    </lineage>
</organism>
<accession>A0A2S7I2D9</accession>
<gene>
    <name evidence="2" type="ORF">C3729_11280</name>
</gene>
<dbReference type="RefSeq" id="WP_104794250.1">
    <property type="nucleotide sequence ID" value="NZ_PTPZ01000008.1"/>
</dbReference>
<feature type="signal peptide" evidence="1">
    <location>
        <begin position="1"/>
        <end position="19"/>
    </location>
</feature>
<feature type="chain" id="PRO_5015418920" evidence="1">
    <location>
        <begin position="20"/>
        <end position="106"/>
    </location>
</feature>
<dbReference type="Proteomes" id="UP000238565">
    <property type="component" value="Unassembled WGS sequence"/>
</dbReference>
<keyword evidence="1" id="KW-0732">Signal</keyword>
<protein>
    <submittedName>
        <fullName evidence="2">Uncharacterized protein</fullName>
    </submittedName>
</protein>
<dbReference type="EMBL" id="PTPZ01000008">
    <property type="protein sequence ID" value="PPZ90750.1"/>
    <property type="molecule type" value="Genomic_DNA"/>
</dbReference>
<proteinExistence type="predicted"/>
<name>A0A2S7I2D9_9FLAO</name>
<dbReference type="AlphaFoldDB" id="A0A2S7I2D9"/>
<evidence type="ECO:0000313" key="3">
    <source>
        <dbReference type="Proteomes" id="UP000238565"/>
    </source>
</evidence>
<evidence type="ECO:0000256" key="1">
    <source>
        <dbReference type="SAM" id="SignalP"/>
    </source>
</evidence>
<evidence type="ECO:0000313" key="2">
    <source>
        <dbReference type="EMBL" id="PPZ90750.1"/>
    </source>
</evidence>